<evidence type="ECO:0000313" key="3">
    <source>
        <dbReference type="Proteomes" id="UP001589609"/>
    </source>
</evidence>
<evidence type="ECO:0000313" key="2">
    <source>
        <dbReference type="EMBL" id="MFB9760604.1"/>
    </source>
</evidence>
<dbReference type="InterPro" id="IPR035965">
    <property type="entry name" value="PAS-like_dom_sf"/>
</dbReference>
<reference evidence="2 3" key="1">
    <citation type="submission" date="2024-09" db="EMBL/GenBank/DDBJ databases">
        <authorList>
            <person name="Sun Q."/>
            <person name="Mori K."/>
        </authorList>
    </citation>
    <scope>NUCLEOTIDE SEQUENCE [LARGE SCALE GENOMIC DNA]</scope>
    <source>
        <strain evidence="2 3">JCM 11201</strain>
    </source>
</reference>
<dbReference type="SUPFAM" id="SSF55785">
    <property type="entry name" value="PYP-like sensor domain (PAS domain)"/>
    <property type="match status" value="1"/>
</dbReference>
<feature type="domain" description="PAS" evidence="1">
    <location>
        <begin position="8"/>
        <end position="63"/>
    </location>
</feature>
<dbReference type="Gene3D" id="3.30.450.20">
    <property type="entry name" value="PAS domain"/>
    <property type="match status" value="1"/>
</dbReference>
<gene>
    <name evidence="2" type="ORF">ACFFMS_20045</name>
</gene>
<dbReference type="PROSITE" id="PS50112">
    <property type="entry name" value="PAS"/>
    <property type="match status" value="1"/>
</dbReference>
<organism evidence="2 3">
    <name type="scientific">Ectobacillus funiculus</name>
    <dbReference type="NCBI Taxonomy" id="137993"/>
    <lineage>
        <taxon>Bacteria</taxon>
        <taxon>Bacillati</taxon>
        <taxon>Bacillota</taxon>
        <taxon>Bacilli</taxon>
        <taxon>Bacillales</taxon>
        <taxon>Bacillaceae</taxon>
        <taxon>Ectobacillus</taxon>
    </lineage>
</organism>
<dbReference type="Pfam" id="PF00989">
    <property type="entry name" value="PAS"/>
    <property type="match status" value="1"/>
</dbReference>
<dbReference type="RefSeq" id="WP_379950907.1">
    <property type="nucleotide sequence ID" value="NZ_JBHMAF010000157.1"/>
</dbReference>
<dbReference type="InterPro" id="IPR000014">
    <property type="entry name" value="PAS"/>
</dbReference>
<keyword evidence="3" id="KW-1185">Reference proteome</keyword>
<dbReference type="SMART" id="SM00091">
    <property type="entry name" value="PAS"/>
    <property type="match status" value="1"/>
</dbReference>
<evidence type="ECO:0000259" key="1">
    <source>
        <dbReference type="PROSITE" id="PS50112"/>
    </source>
</evidence>
<name>A0ABV5WIZ2_9BACI</name>
<dbReference type="Proteomes" id="UP001589609">
    <property type="component" value="Unassembled WGS sequence"/>
</dbReference>
<dbReference type="EMBL" id="JBHMAF010000157">
    <property type="protein sequence ID" value="MFB9760604.1"/>
    <property type="molecule type" value="Genomic_DNA"/>
</dbReference>
<accession>A0ABV5WIZ2</accession>
<proteinExistence type="predicted"/>
<dbReference type="CDD" id="cd00130">
    <property type="entry name" value="PAS"/>
    <property type="match status" value="1"/>
</dbReference>
<protein>
    <submittedName>
        <fullName evidence="2">PAS domain S-box protein</fullName>
    </submittedName>
</protein>
<dbReference type="NCBIfam" id="TIGR00229">
    <property type="entry name" value="sensory_box"/>
    <property type="match status" value="1"/>
</dbReference>
<dbReference type="InterPro" id="IPR013767">
    <property type="entry name" value="PAS_fold"/>
</dbReference>
<comment type="caution">
    <text evidence="2">The sequence shown here is derived from an EMBL/GenBank/DDBJ whole genome shotgun (WGS) entry which is preliminary data.</text>
</comment>
<sequence length="80" mass="9012">MQIENRKITAYFHTLAETVNDAVTAVDQEGKVICWNATTEGTYGIKRENILGRKIGEYFLVEDIVLHRILNEGCSGRNIA</sequence>